<dbReference type="AlphaFoldDB" id="A0A3S4AYL6"/>
<evidence type="ECO:0000256" key="1">
    <source>
        <dbReference type="SAM" id="SignalP"/>
    </source>
</evidence>
<feature type="signal peptide" evidence="1">
    <location>
        <begin position="1"/>
        <end position="27"/>
    </location>
</feature>
<accession>A0A3S4AYL6</accession>
<dbReference type="Pfam" id="PF09832">
    <property type="entry name" value="DUF2059"/>
    <property type="match status" value="1"/>
</dbReference>
<gene>
    <name evidence="3" type="ORF">RHODGE_RHODGE_00467</name>
</gene>
<organism evidence="3 4">
    <name type="scientific">Rhodoplanes serenus</name>
    <dbReference type="NCBI Taxonomy" id="200615"/>
    <lineage>
        <taxon>Bacteria</taxon>
        <taxon>Pseudomonadati</taxon>
        <taxon>Pseudomonadota</taxon>
        <taxon>Alphaproteobacteria</taxon>
        <taxon>Hyphomicrobiales</taxon>
        <taxon>Nitrobacteraceae</taxon>
        <taxon>Rhodoplanes</taxon>
    </lineage>
</organism>
<dbReference type="Proteomes" id="UP000289200">
    <property type="component" value="Unassembled WGS sequence"/>
</dbReference>
<evidence type="ECO:0000313" key="3">
    <source>
        <dbReference type="EMBL" id="VCU07369.1"/>
    </source>
</evidence>
<protein>
    <recommendedName>
        <fullName evidence="2">DUF2059 domain-containing protein</fullName>
    </recommendedName>
</protein>
<reference evidence="4" key="1">
    <citation type="submission" date="2018-10" db="EMBL/GenBank/DDBJ databases">
        <authorList>
            <person name="Peiro R."/>
            <person name="Begona"/>
            <person name="Cbmso G."/>
            <person name="Lopez M."/>
            <person name="Gonzalez S."/>
            <person name="Sacristan E."/>
            <person name="Castillo E."/>
        </authorList>
    </citation>
    <scope>NUCLEOTIDE SEQUENCE [LARGE SCALE GENOMIC DNA]</scope>
</reference>
<evidence type="ECO:0000259" key="2">
    <source>
        <dbReference type="Pfam" id="PF09832"/>
    </source>
</evidence>
<feature type="chain" id="PRO_5018719841" description="DUF2059 domain-containing protein" evidence="1">
    <location>
        <begin position="28"/>
        <end position="179"/>
    </location>
</feature>
<keyword evidence="1" id="KW-0732">Signal</keyword>
<feature type="domain" description="DUF2059" evidence="2">
    <location>
        <begin position="105"/>
        <end position="161"/>
    </location>
</feature>
<name>A0A3S4AYL6_9BRAD</name>
<evidence type="ECO:0000313" key="4">
    <source>
        <dbReference type="Proteomes" id="UP000289200"/>
    </source>
</evidence>
<dbReference type="InterPro" id="IPR018637">
    <property type="entry name" value="DUF2059"/>
</dbReference>
<proteinExistence type="predicted"/>
<comment type="caution">
    <text evidence="3">The sequence shown here is derived from an EMBL/GenBank/DDBJ whole genome shotgun (WGS) entry which is preliminary data.</text>
</comment>
<dbReference type="EMBL" id="UWOC01000026">
    <property type="protein sequence ID" value="VCU07369.1"/>
    <property type="molecule type" value="Genomic_DNA"/>
</dbReference>
<keyword evidence="4" id="KW-1185">Reference proteome</keyword>
<dbReference type="RefSeq" id="WP_165363755.1">
    <property type="nucleotide sequence ID" value="NZ_UWOC01000026.1"/>
</dbReference>
<sequence>MKLVSILRAAVVAGLAVGVVAVAPAHAQQGGAQPAATQAAPSASAIAAARELISIKGGSVMFDPIVTGVIEFVKNTFVPTNPQLAGELGEVAVKLRKDYDAKRAELLGEVARIYAQRFTESELKELVAFYKSPVGKKMASDEPAIIDESLKKAQSWADTFSAEVMTRFREEMKKKGHDL</sequence>